<dbReference type="PANTHER" id="PTHR12526">
    <property type="entry name" value="GLYCOSYLTRANSFERASE"/>
    <property type="match status" value="1"/>
</dbReference>
<keyword evidence="2" id="KW-0328">Glycosyltransferase</keyword>
<evidence type="ECO:0000259" key="4">
    <source>
        <dbReference type="Pfam" id="PF00534"/>
    </source>
</evidence>
<accession>A0A330L851</accession>
<proteinExistence type="inferred from homology"/>
<evidence type="ECO:0000259" key="5">
    <source>
        <dbReference type="Pfam" id="PF13439"/>
    </source>
</evidence>
<protein>
    <recommendedName>
        <fullName evidence="8">Glycosyl transferase, group 1</fullName>
    </recommendedName>
</protein>
<dbReference type="GO" id="GO:0016757">
    <property type="term" value="F:glycosyltransferase activity"/>
    <property type="evidence" value="ECO:0007669"/>
    <property type="project" value="UniProtKB-KW"/>
</dbReference>
<evidence type="ECO:0000256" key="3">
    <source>
        <dbReference type="ARBA" id="ARBA00022679"/>
    </source>
</evidence>
<dbReference type="Proteomes" id="UP000248168">
    <property type="component" value="Unassembled WGS sequence"/>
</dbReference>
<dbReference type="AlphaFoldDB" id="A0A330L851"/>
<dbReference type="CDD" id="cd03801">
    <property type="entry name" value="GT4_PimA-like"/>
    <property type="match status" value="1"/>
</dbReference>
<dbReference type="PANTHER" id="PTHR12526:SF640">
    <property type="entry name" value="COLANIC ACID BIOSYNTHESIS GLYCOSYLTRANSFERASE WCAL-RELATED"/>
    <property type="match status" value="1"/>
</dbReference>
<dbReference type="Pfam" id="PF00534">
    <property type="entry name" value="Glycos_transf_1"/>
    <property type="match status" value="1"/>
</dbReference>
<evidence type="ECO:0000313" key="6">
    <source>
        <dbReference type="EMBL" id="SPP66158.1"/>
    </source>
</evidence>
<feature type="domain" description="Glycosyl transferase family 1" evidence="4">
    <location>
        <begin position="259"/>
        <end position="410"/>
    </location>
</feature>
<organism evidence="6 7">
    <name type="scientific">Nitrospira lenta</name>
    <dbReference type="NCBI Taxonomy" id="1436998"/>
    <lineage>
        <taxon>Bacteria</taxon>
        <taxon>Pseudomonadati</taxon>
        <taxon>Nitrospirota</taxon>
        <taxon>Nitrospiria</taxon>
        <taxon>Nitrospirales</taxon>
        <taxon>Nitrospiraceae</taxon>
        <taxon>Nitrospira</taxon>
    </lineage>
</organism>
<sequence length="453" mass="51236">MGQARLPYDGIEDDMKILMVSNFYPPHYRGGYEVRCKQVAETMQQRGHEVRVLTSVYGLPMDFSGGFHRATEEIEGVRVDRWLDIYAYGPQPPSRPWTLVHARRQLADARRFAKILSGFKPDIVNWWSMNGLSMNLLPMPAEKHIPDIHWIEHPWMINEYGVAGEKVAPFWEGLWDGSWGAKPIQPLLRWFGRRWERQIASEGIPTRQFPNQPRHMVFVSEFLRTLYRDAGLTFLSSEVIFGGVPIDHFLAPVRRHGMEGPIRLLYAGQITLDRGLHTAVEAFGQVPPQLRSRLTLSIAGDNPGEYLDGIRRRVQELGLTEAVTFLGKVPHDRMPEVYKCHDILVFVSTREEGLPLVMVEAMLAGCAVLTTGSGGAIEVAKLADLPLIPKADSGTLARRLTEFISNPAVLDDVALRGQEVARKEFGLDVMIQRWESTIAEVKRSPINPRGECR</sequence>
<keyword evidence="7" id="KW-1185">Reference proteome</keyword>
<dbReference type="Pfam" id="PF13439">
    <property type="entry name" value="Glyco_transf_4"/>
    <property type="match status" value="1"/>
</dbReference>
<evidence type="ECO:0000313" key="7">
    <source>
        <dbReference type="Proteomes" id="UP000248168"/>
    </source>
</evidence>
<gene>
    <name evidence="6" type="ORF">NITLEN_50198</name>
</gene>
<evidence type="ECO:0000256" key="2">
    <source>
        <dbReference type="ARBA" id="ARBA00022676"/>
    </source>
</evidence>
<feature type="domain" description="Glycosyltransferase subfamily 4-like N-terminal" evidence="5">
    <location>
        <begin position="30"/>
        <end position="247"/>
    </location>
</feature>
<evidence type="ECO:0008006" key="8">
    <source>
        <dbReference type="Google" id="ProtNLM"/>
    </source>
</evidence>
<dbReference type="InParanoid" id="A0A330L851"/>
<dbReference type="InterPro" id="IPR001296">
    <property type="entry name" value="Glyco_trans_1"/>
</dbReference>
<reference evidence="7" key="1">
    <citation type="submission" date="2018-04" db="EMBL/GenBank/DDBJ databases">
        <authorList>
            <person name="Lucker S."/>
            <person name="Sakoula D."/>
        </authorList>
    </citation>
    <scope>NUCLEOTIDE SEQUENCE [LARGE SCALE GENOMIC DNA]</scope>
</reference>
<dbReference type="InterPro" id="IPR028098">
    <property type="entry name" value="Glyco_trans_4-like_N"/>
</dbReference>
<evidence type="ECO:0000256" key="1">
    <source>
        <dbReference type="ARBA" id="ARBA00009481"/>
    </source>
</evidence>
<dbReference type="SUPFAM" id="SSF53756">
    <property type="entry name" value="UDP-Glycosyltransferase/glycogen phosphorylase"/>
    <property type="match status" value="1"/>
</dbReference>
<dbReference type="Gene3D" id="3.40.50.2000">
    <property type="entry name" value="Glycogen Phosphorylase B"/>
    <property type="match status" value="2"/>
</dbReference>
<comment type="similarity">
    <text evidence="1">Belongs to the glycosyltransferase group 1 family. Glycosyltransferase 4 subfamily.</text>
</comment>
<name>A0A330L851_9BACT</name>
<keyword evidence="3" id="KW-0808">Transferase</keyword>
<dbReference type="EMBL" id="OUNR01000018">
    <property type="protein sequence ID" value="SPP66158.1"/>
    <property type="molecule type" value="Genomic_DNA"/>
</dbReference>